<comment type="similarity">
    <text evidence="1">Belongs to the ATP-dependent AMP-binding enzyme family.</text>
</comment>
<evidence type="ECO:0000259" key="5">
    <source>
        <dbReference type="Pfam" id="PF00501"/>
    </source>
</evidence>
<dbReference type="PANTHER" id="PTHR43859:SF4">
    <property type="entry name" value="BUTANOATE--COA LIGASE AAE1-RELATED"/>
    <property type="match status" value="1"/>
</dbReference>
<dbReference type="EMBL" id="CP012109">
    <property type="protein sequence ID" value="AKQ63617.1"/>
    <property type="molecule type" value="Genomic_DNA"/>
</dbReference>
<dbReference type="InterPro" id="IPR042099">
    <property type="entry name" value="ANL_N_sf"/>
</dbReference>
<dbReference type="Gene3D" id="3.40.50.12780">
    <property type="entry name" value="N-terminal domain of ligase-like"/>
    <property type="match status" value="1"/>
</dbReference>
<dbReference type="InterPro" id="IPR045851">
    <property type="entry name" value="AMP-bd_C_sf"/>
</dbReference>
<dbReference type="Proteomes" id="UP000009026">
    <property type="component" value="Chromosome"/>
</dbReference>
<dbReference type="Pfam" id="PF13193">
    <property type="entry name" value="AMP-binding_C"/>
    <property type="match status" value="1"/>
</dbReference>
<dbReference type="GO" id="GO:0006631">
    <property type="term" value="P:fatty acid metabolic process"/>
    <property type="evidence" value="ECO:0007669"/>
    <property type="project" value="UniProtKB-KW"/>
</dbReference>
<dbReference type="PATRIC" id="fig|1297742.4.peg.538"/>
<dbReference type="STRING" id="1297742.A176_000529"/>
<dbReference type="eggNOG" id="COG0318">
    <property type="taxonomic scope" value="Bacteria"/>
</dbReference>
<dbReference type="OrthoDB" id="5483897at2"/>
<dbReference type="InterPro" id="IPR000873">
    <property type="entry name" value="AMP-dep_synth/lig_dom"/>
</dbReference>
<dbReference type="RefSeq" id="WP_002636939.1">
    <property type="nucleotide sequence ID" value="NZ_CP012109.1"/>
</dbReference>
<protein>
    <submittedName>
        <fullName evidence="7">3-methylmercaptopropionyl-CoA ligase (DmdB)</fullName>
    </submittedName>
</protein>
<evidence type="ECO:0000256" key="2">
    <source>
        <dbReference type="ARBA" id="ARBA00022598"/>
    </source>
</evidence>
<accession>A0A0H4X6Y4</accession>
<gene>
    <name evidence="7" type="ORF">A176_000529</name>
</gene>
<dbReference type="PANTHER" id="PTHR43859">
    <property type="entry name" value="ACYL-ACTIVATING ENZYME"/>
    <property type="match status" value="1"/>
</dbReference>
<evidence type="ECO:0000259" key="6">
    <source>
        <dbReference type="Pfam" id="PF13193"/>
    </source>
</evidence>
<sequence length="547" mass="60074">MLPGRMMDFPLTLSHLLERGRTFFPHSEIVSRNPDKSLHRYTYADFYERTCRLANALTRLGVKPGDRVATLSWNHYRHLEVYYGVPCMGAVVHTLNLRLHPNDLGYIARHAEDSVLVVDRSLLPLYEKFKDAVPGIRHVIVVPDSGPAPEGTLDYEALLAAESPRYDFPELDENSASMLCYTSGTTGNPKGVLYSHRSTVLHALACCMTDVTGMREVDAVLPVVPMFHAAAWGLVFDAVLTGAKLVFPGPHLDPPSLLDLMAAEKVTMAGGVPTIWIGILALLDQSPGKWDLSSMRSMLIGGSAAPPALIEGFRQRHGLEVVHAWGMTEMSPVGTMAKVKGPTRQAAPETQASARASQGFALPFVETRVAADDGTLLPWDGETMGELEVRGPWVASSYFSDEGADRFTKDGWFKTGDVVTIDKHGYVRICDRSKDVIKSGGEWISSVALENALMAHPAVLEAAVFAAKHPKWDERPLAAVALKEGQRVTKEELTTHLAGQFAKMWLPDDYVFVPQVPRTSTGKFLKTKLREEYGDHLMKNSQADAAT</sequence>
<dbReference type="InterPro" id="IPR025110">
    <property type="entry name" value="AMP-bd_C"/>
</dbReference>
<dbReference type="GO" id="GO:0016874">
    <property type="term" value="F:ligase activity"/>
    <property type="evidence" value="ECO:0007669"/>
    <property type="project" value="UniProtKB-KW"/>
</dbReference>
<keyword evidence="4" id="KW-0443">Lipid metabolism</keyword>
<evidence type="ECO:0000256" key="4">
    <source>
        <dbReference type="ARBA" id="ARBA00023098"/>
    </source>
</evidence>
<dbReference type="AlphaFoldDB" id="A0A0H4X6Y4"/>
<dbReference type="NCBIfam" id="NF004837">
    <property type="entry name" value="PRK06187.1"/>
    <property type="match status" value="1"/>
</dbReference>
<dbReference type="FunFam" id="3.30.300.30:FF:000008">
    <property type="entry name" value="2,3-dihydroxybenzoate-AMP ligase"/>
    <property type="match status" value="1"/>
</dbReference>
<keyword evidence="2 7" id="KW-0436">Ligase</keyword>
<keyword evidence="8" id="KW-1185">Reference proteome</keyword>
<dbReference type="Pfam" id="PF00501">
    <property type="entry name" value="AMP-binding"/>
    <property type="match status" value="1"/>
</dbReference>
<keyword evidence="3" id="KW-0276">Fatty acid metabolism</keyword>
<feature type="domain" description="AMP-binding enzyme C-terminal" evidence="6">
    <location>
        <begin position="449"/>
        <end position="523"/>
    </location>
</feature>
<dbReference type="CDD" id="cd12119">
    <property type="entry name" value="ttLC_FACS_AlkK_like"/>
    <property type="match status" value="1"/>
</dbReference>
<evidence type="ECO:0000313" key="8">
    <source>
        <dbReference type="Proteomes" id="UP000009026"/>
    </source>
</evidence>
<dbReference type="PROSITE" id="PS00455">
    <property type="entry name" value="AMP_BINDING"/>
    <property type="match status" value="1"/>
</dbReference>
<dbReference type="SUPFAM" id="SSF56801">
    <property type="entry name" value="Acetyl-CoA synthetase-like"/>
    <property type="match status" value="1"/>
</dbReference>
<evidence type="ECO:0000313" key="7">
    <source>
        <dbReference type="EMBL" id="AKQ63617.1"/>
    </source>
</evidence>
<dbReference type="InterPro" id="IPR020845">
    <property type="entry name" value="AMP-binding_CS"/>
</dbReference>
<evidence type="ECO:0000256" key="1">
    <source>
        <dbReference type="ARBA" id="ARBA00006432"/>
    </source>
</evidence>
<name>A0A0H4X6Y4_9BACT</name>
<reference evidence="7 8" key="1">
    <citation type="journal article" date="2016" name="PLoS ONE">
        <title>Complete Genome Sequence and Comparative Genomics of a Novel Myxobacterium Myxococcus hansupus.</title>
        <authorList>
            <person name="Sharma G."/>
            <person name="Narwani T."/>
            <person name="Subramanian S."/>
        </authorList>
    </citation>
    <scope>NUCLEOTIDE SEQUENCE [LARGE SCALE GENOMIC DNA]</scope>
    <source>
        <strain evidence="8">mixupus</strain>
    </source>
</reference>
<organism evidence="7 8">
    <name type="scientific">Pseudomyxococcus hansupus</name>
    <dbReference type="NCBI Taxonomy" id="1297742"/>
    <lineage>
        <taxon>Bacteria</taxon>
        <taxon>Pseudomonadati</taxon>
        <taxon>Myxococcota</taxon>
        <taxon>Myxococcia</taxon>
        <taxon>Myxococcales</taxon>
        <taxon>Cystobacterineae</taxon>
        <taxon>Myxococcaceae</taxon>
        <taxon>Pseudomyxococcus</taxon>
    </lineage>
</organism>
<dbReference type="Gene3D" id="3.30.300.30">
    <property type="match status" value="1"/>
</dbReference>
<evidence type="ECO:0000256" key="3">
    <source>
        <dbReference type="ARBA" id="ARBA00022832"/>
    </source>
</evidence>
<proteinExistence type="inferred from homology"/>
<feature type="domain" description="AMP-dependent synthetase/ligase" evidence="5">
    <location>
        <begin position="37"/>
        <end position="399"/>
    </location>
</feature>
<dbReference type="KEGG" id="mym:A176_000529"/>